<evidence type="ECO:0000259" key="2">
    <source>
        <dbReference type="Pfam" id="PF10441"/>
    </source>
</evidence>
<feature type="compositionally biased region" description="Basic and acidic residues" evidence="1">
    <location>
        <begin position="135"/>
        <end position="146"/>
    </location>
</feature>
<dbReference type="GO" id="GO:0005730">
    <property type="term" value="C:nucleolus"/>
    <property type="evidence" value="ECO:0007669"/>
    <property type="project" value="TreeGrafter"/>
</dbReference>
<feature type="domain" description="Nucleolar 27S pre-rRNA processing Urb2/Npa2 C-terminal" evidence="2">
    <location>
        <begin position="1137"/>
        <end position="1364"/>
    </location>
</feature>
<dbReference type="Proteomes" id="UP000275385">
    <property type="component" value="Unassembled WGS sequence"/>
</dbReference>
<gene>
    <name evidence="3" type="ORF">DL546_000869</name>
</gene>
<keyword evidence="4" id="KW-1185">Reference proteome</keyword>
<dbReference type="OrthoDB" id="160374at2759"/>
<dbReference type="Pfam" id="PF10441">
    <property type="entry name" value="Urb2"/>
    <property type="match status" value="1"/>
</dbReference>
<feature type="region of interest" description="Disordered" evidence="1">
    <location>
        <begin position="115"/>
        <end position="151"/>
    </location>
</feature>
<accession>A0A420XZB1</accession>
<evidence type="ECO:0000256" key="1">
    <source>
        <dbReference type="SAM" id="MobiDB-lite"/>
    </source>
</evidence>
<dbReference type="InterPro" id="IPR018849">
    <property type="entry name" value="Urb2/Npa2_C"/>
</dbReference>
<organism evidence="3 4">
    <name type="scientific">Coniochaeta pulveracea</name>
    <dbReference type="NCBI Taxonomy" id="177199"/>
    <lineage>
        <taxon>Eukaryota</taxon>
        <taxon>Fungi</taxon>
        <taxon>Dikarya</taxon>
        <taxon>Ascomycota</taxon>
        <taxon>Pezizomycotina</taxon>
        <taxon>Sordariomycetes</taxon>
        <taxon>Sordariomycetidae</taxon>
        <taxon>Coniochaetales</taxon>
        <taxon>Coniochaetaceae</taxon>
        <taxon>Coniochaeta</taxon>
    </lineage>
</organism>
<sequence length="1365" mass="153255">MSEKAKQAGELALVKAVRGLDQKGSDTIPDRLEQIWQILSIYPGGRFHAAEEMVVRWLLKNMNGTSVAAEQLRRYPLTWRILGKVFSSIPLFSLAKSLADRRFVPILQNALKNASEPSQSGTVSKDVEMVDGDIEDRPSKRKRSDDVSFDIDSQRRPSGCLRTAEVMFEALRLLLSRLESNTSTMPKRENHMGAEHIKSLFCSSAEEVKDLIVPALSICNSAVSSFPQQEAYEGQENWIATIHGIWDLHLQGDGDALQVATHFAQFSVSMLGRLTDAPPHEWQLGVNDEVKQRWTQDLKRFLTRSFILPARTAYMNKEVLEIIRIAVEKTLVYSTLSCPVIFDLVLSAPHLAGGQGARRENDLWIQAVFSLLIETLQESRSPYRLAAVRYMMDKALKWDVSLSRESLRSCAKSYALASDTPQWSLLLPIAKLNVDTFIAGDDDSLLKLILDLSISDQVWTDAEADEAADFLVTLADGYGIGRDLTGFLQRWFRYLSSAKPHLPFKSSKDTLWYNENLYRRVSELLEKTMNTKQILSFLDWLDSQEDGAAQNAAVILILGALSQGIRQDEIVDAVGLRLHDTVFRRHLPAGVNDEVVSNRWIVARRSVEWATYEQAQRVWSDLATEVKNELETNEPLDRASMVEAYKFAASALVANYPGGVHEEQIIDQMLKFLDQVYASFDNKSGKVFGPHSGRAAQLEEIWGDGSCPRLLSLIVEKRGNHSCRSKIIPHYLQRGGANYTELYTNEDNVNSRRTVDELYQALKNSEGGNSLRQFLALPIDVLTRERREEMMATELLPGIMGQEHAEPDTLKVITGAMIKVMAKPTFYQDMAFTDLDRLGELMASASSAKHTINKVLSKDFADLLEELATRILRQMTANVEKREQDYLRKAVQVATAWPALSADVRMCFRIILVKRLLLAVRQPSVLKVLPDVDMNFLEDRLCEMIKVAVQHLTDGTDRDTSSLGPPRLSTVLEAVDTLPQDKRSQLLIERQEHLENTLSKLAAAGEADTWTLRKFLLQASMANGKPIVDMNQLLGLESANSQDGLFPHKEAMLQCVDVAIERADEETRLQYIEALLREQGEGPARLARLLAVQRILQQLEGTRSISSSPSSTSYSTIHTTLCNRLRQSSSPVEFLLTTQMLQHLLDEKWHSMSQWNIELTLSTISVLASQSVSHAVISTTPKSYPALCRLVQVIVRRHRLRLEGHFHILVTTLQSLLGALILHPYSSASHTTHATGLIRDPTPFLPRWENHAKAFSRLLTMVCEPTAASVSRHGAQNSLDSATDAAKRTAGQHMYLVLMTYIKLQLEQNVPHGVREKMEPGVFSVLDVTSAEGRRVMNDALDASGRAIMKEMYKGYLKFGKWSGI</sequence>
<dbReference type="PANTHER" id="PTHR15682">
    <property type="entry name" value="UNHEALTHY RIBOSOME BIOGENESIS PROTEIN 2 HOMOLOG"/>
    <property type="match status" value="1"/>
</dbReference>
<evidence type="ECO:0000313" key="4">
    <source>
        <dbReference type="Proteomes" id="UP000275385"/>
    </source>
</evidence>
<name>A0A420XZB1_9PEZI</name>
<comment type="caution">
    <text evidence="3">The sequence shown here is derived from an EMBL/GenBank/DDBJ whole genome shotgun (WGS) entry which is preliminary data.</text>
</comment>
<dbReference type="EMBL" id="QVQW01000084">
    <property type="protein sequence ID" value="RKU41014.1"/>
    <property type="molecule type" value="Genomic_DNA"/>
</dbReference>
<proteinExistence type="predicted"/>
<dbReference type="PANTHER" id="PTHR15682:SF2">
    <property type="entry name" value="UNHEALTHY RIBOSOME BIOGENESIS PROTEIN 2 HOMOLOG"/>
    <property type="match status" value="1"/>
</dbReference>
<dbReference type="GO" id="GO:0042254">
    <property type="term" value="P:ribosome biogenesis"/>
    <property type="evidence" value="ECO:0007669"/>
    <property type="project" value="TreeGrafter"/>
</dbReference>
<protein>
    <recommendedName>
        <fullName evidence="2">Nucleolar 27S pre-rRNA processing Urb2/Npa2 C-terminal domain-containing protein</fullName>
    </recommendedName>
</protein>
<evidence type="ECO:0000313" key="3">
    <source>
        <dbReference type="EMBL" id="RKU41014.1"/>
    </source>
</evidence>
<reference evidence="3 4" key="1">
    <citation type="submission" date="2018-08" db="EMBL/GenBank/DDBJ databases">
        <title>Draft genome of the lignicolous fungus Coniochaeta pulveracea.</title>
        <authorList>
            <person name="Borstlap C.J."/>
            <person name="De Witt R.N."/>
            <person name="Botha A."/>
            <person name="Volschenk H."/>
        </authorList>
    </citation>
    <scope>NUCLEOTIDE SEQUENCE [LARGE SCALE GENOMIC DNA]</scope>
    <source>
        <strain evidence="3 4">CAB683</strain>
    </source>
</reference>
<dbReference type="InterPro" id="IPR052609">
    <property type="entry name" value="Ribosome_Biogenesis_Reg"/>
</dbReference>
<dbReference type="STRING" id="177199.A0A420XZB1"/>